<dbReference type="GeneID" id="33553817"/>
<evidence type="ECO:0000313" key="3">
    <source>
        <dbReference type="EMBL" id="ORX34861.1"/>
    </source>
</evidence>
<comment type="caution">
    <text evidence="3">The sequence shown here is derived from an EMBL/GenBank/DDBJ whole genome shotgun (WGS) entry which is preliminary data.</text>
</comment>
<keyword evidence="4" id="KW-1185">Reference proteome</keyword>
<evidence type="ECO:0000256" key="1">
    <source>
        <dbReference type="SAM" id="MobiDB-lite"/>
    </source>
</evidence>
<feature type="region of interest" description="Disordered" evidence="1">
    <location>
        <begin position="407"/>
        <end position="450"/>
    </location>
</feature>
<dbReference type="InterPro" id="IPR055647">
    <property type="entry name" value="DUF7223"/>
</dbReference>
<dbReference type="OrthoDB" id="160645at2759"/>
<gene>
    <name evidence="3" type="ORF">BD324DRAFT_140973</name>
</gene>
<protein>
    <recommendedName>
        <fullName evidence="2">DUF7223 domain-containing protein</fullName>
    </recommendedName>
</protein>
<name>A0A1Y1U9Z0_9TREE</name>
<dbReference type="Pfam" id="PF23865">
    <property type="entry name" value="DUF7223"/>
    <property type="match status" value="1"/>
</dbReference>
<accession>A0A1Y1U9Z0</accession>
<proteinExistence type="predicted"/>
<dbReference type="Proteomes" id="UP000193218">
    <property type="component" value="Unassembled WGS sequence"/>
</dbReference>
<dbReference type="RefSeq" id="XP_021869103.1">
    <property type="nucleotide sequence ID" value="XM_022012009.1"/>
</dbReference>
<evidence type="ECO:0000313" key="4">
    <source>
        <dbReference type="Proteomes" id="UP000193218"/>
    </source>
</evidence>
<organism evidence="3 4">
    <name type="scientific">Kockovaella imperatae</name>
    <dbReference type="NCBI Taxonomy" id="4999"/>
    <lineage>
        <taxon>Eukaryota</taxon>
        <taxon>Fungi</taxon>
        <taxon>Dikarya</taxon>
        <taxon>Basidiomycota</taxon>
        <taxon>Agaricomycotina</taxon>
        <taxon>Tremellomycetes</taxon>
        <taxon>Tremellales</taxon>
        <taxon>Cuniculitremaceae</taxon>
        <taxon>Kockovaella</taxon>
    </lineage>
</organism>
<reference evidence="3 4" key="1">
    <citation type="submission" date="2017-03" db="EMBL/GenBank/DDBJ databases">
        <title>Widespread Adenine N6-methylation of Active Genes in Fungi.</title>
        <authorList>
            <consortium name="DOE Joint Genome Institute"/>
            <person name="Mondo S.J."/>
            <person name="Dannebaum R.O."/>
            <person name="Kuo R.C."/>
            <person name="Louie K.B."/>
            <person name="Bewick A.J."/>
            <person name="Labutti K."/>
            <person name="Haridas S."/>
            <person name="Kuo A."/>
            <person name="Salamov A."/>
            <person name="Ahrendt S.R."/>
            <person name="Lau R."/>
            <person name="Bowen B.P."/>
            <person name="Lipzen A."/>
            <person name="Sullivan W."/>
            <person name="Andreopoulos W.B."/>
            <person name="Clum A."/>
            <person name="Lindquist E."/>
            <person name="Daum C."/>
            <person name="Northen T.R."/>
            <person name="Ramamoorthy G."/>
            <person name="Schmitz R.J."/>
            <person name="Gryganskyi A."/>
            <person name="Culley D."/>
            <person name="Magnuson J."/>
            <person name="James T.Y."/>
            <person name="O'Malley M.A."/>
            <person name="Stajich J.E."/>
            <person name="Spatafora J.W."/>
            <person name="Visel A."/>
            <person name="Grigoriev I.V."/>
        </authorList>
    </citation>
    <scope>NUCLEOTIDE SEQUENCE [LARGE SCALE GENOMIC DNA]</scope>
    <source>
        <strain evidence="3 4">NRRL Y-17943</strain>
    </source>
</reference>
<dbReference type="AlphaFoldDB" id="A0A1Y1U9Z0"/>
<evidence type="ECO:0000259" key="2">
    <source>
        <dbReference type="Pfam" id="PF23865"/>
    </source>
</evidence>
<dbReference type="EMBL" id="NBSH01000013">
    <property type="protein sequence ID" value="ORX34861.1"/>
    <property type="molecule type" value="Genomic_DNA"/>
</dbReference>
<feature type="domain" description="DUF7223" evidence="2">
    <location>
        <begin position="156"/>
        <end position="311"/>
    </location>
</feature>
<sequence>MGCGPDFDQNLDDEIGYFDFGPNNNTGLNRFAPGLNLTSAGVGRRSSIITERLLRRGLWGDIGDALSSFGQDVENAASQVGSDIVSGAEDAWNAGVQAAGDLGDLVGGILSGSYTTPSGNLTINEGPSNLTDSIFGQGDSYLLYIAQKETENGNGEASISMYCVDCGVHGYAEVSGTIGYSLLPPSLTQASLNVNGAFHAGLSIGLFAEASYTDTYSKNLIDIPLPDAGIVIPGIFSVGATITLDAHATLDIEAEGEILLGAALDIPDYSAVLDVVGENSQANGFTPIFTKTVEAKGKIGANFSVALPAEIGFGLAIPAIDYNKEIGLRNTPELTAFADVQISTNASESEDNKLCWGIGVEDHFQFDLFGTLTDLVPPYVQPDLLGGCYNITIPTWNVTTNLTTPIGRSLPARRGDVPTDQSSANGTATALQAAATGTATSSSNSTHAAGSGVNGTISGKYDSSNISYIALLDSTGKYNLAEFTDGNFYMIESDPDNVFTYASSDNLVFGDGEGDVFFYYPDEMAALGVSRFRQNDLKHIPLGADLITLAPINFDKKASTPGIYLGFDTSGNAFYPVICEMSGLSPKIFLVKDLKTGPTTLTDPALQYVVTGGVVEVCNVLALASVFEGF</sequence>
<feature type="compositionally biased region" description="Low complexity" evidence="1">
    <location>
        <begin position="423"/>
        <end position="450"/>
    </location>
</feature>
<dbReference type="InParanoid" id="A0A1Y1U9Z0"/>
<dbReference type="STRING" id="4999.A0A1Y1U9Z0"/>